<organism evidence="5">
    <name type="scientific">Rhodococcus rhodochrous</name>
    <dbReference type="NCBI Taxonomy" id="1829"/>
    <lineage>
        <taxon>Bacteria</taxon>
        <taxon>Bacillati</taxon>
        <taxon>Actinomycetota</taxon>
        <taxon>Actinomycetes</taxon>
        <taxon>Mycobacteriales</taxon>
        <taxon>Nocardiaceae</taxon>
        <taxon>Rhodococcus</taxon>
    </lineage>
</organism>
<dbReference type="GO" id="GO:0005524">
    <property type="term" value="F:ATP binding"/>
    <property type="evidence" value="ECO:0007669"/>
    <property type="project" value="InterPro"/>
</dbReference>
<keyword evidence="3" id="KW-1133">Transmembrane helix</keyword>
<sequence length="71" mass="7756">MTSDLSDETPQSDVEDYSATLDIEAQMLCSLLWTPTGRVASVMKDLTPEDFYQPVHAALFLVLVFGSVCVG</sequence>
<name>A0A1Y0DK41_RHORH</name>
<evidence type="ECO:0000256" key="2">
    <source>
        <dbReference type="ARBA" id="ARBA00023125"/>
    </source>
</evidence>
<protein>
    <submittedName>
        <fullName evidence="5">Truncated replicative DNA helicase</fullName>
    </submittedName>
</protein>
<dbReference type="InterPro" id="IPR016136">
    <property type="entry name" value="DNA_helicase_N/primase_C"/>
</dbReference>
<dbReference type="EMBL" id="KY488543">
    <property type="protein sequence ID" value="ART90674.1"/>
    <property type="molecule type" value="Genomic_DNA"/>
</dbReference>
<dbReference type="Pfam" id="PF00772">
    <property type="entry name" value="DnaB"/>
    <property type="match status" value="1"/>
</dbReference>
<dbReference type="SUPFAM" id="SSF48024">
    <property type="entry name" value="N-terminal domain of DnaB helicase"/>
    <property type="match status" value="1"/>
</dbReference>
<keyword evidence="3" id="KW-0812">Transmembrane</keyword>
<evidence type="ECO:0000313" key="5">
    <source>
        <dbReference type="EMBL" id="ART90674.1"/>
    </source>
</evidence>
<dbReference type="InterPro" id="IPR007693">
    <property type="entry name" value="DNA_helicase_DnaB-like_N"/>
</dbReference>
<dbReference type="GO" id="GO:0003677">
    <property type="term" value="F:DNA binding"/>
    <property type="evidence" value="ECO:0007669"/>
    <property type="project" value="UniProtKB-KW"/>
</dbReference>
<accession>A0A1Y0DK41</accession>
<dbReference type="Gene3D" id="1.10.860.10">
    <property type="entry name" value="DNAb Helicase, Chain A"/>
    <property type="match status" value="1"/>
</dbReference>
<proteinExistence type="predicted"/>
<dbReference type="GO" id="GO:0003678">
    <property type="term" value="F:DNA helicase activity"/>
    <property type="evidence" value="ECO:0007669"/>
    <property type="project" value="InterPro"/>
</dbReference>
<keyword evidence="5" id="KW-0547">Nucleotide-binding</keyword>
<evidence type="ECO:0000259" key="4">
    <source>
        <dbReference type="Pfam" id="PF00772"/>
    </source>
</evidence>
<dbReference type="AlphaFoldDB" id="A0A1Y0DK41"/>
<keyword evidence="2" id="KW-0238">DNA-binding</keyword>
<keyword evidence="5" id="KW-0347">Helicase</keyword>
<dbReference type="InterPro" id="IPR036185">
    <property type="entry name" value="DNA_heli_DnaB-like_N_sf"/>
</dbReference>
<keyword evidence="5" id="KW-0067">ATP-binding</keyword>
<feature type="transmembrane region" description="Helical" evidence="3">
    <location>
        <begin position="51"/>
        <end position="70"/>
    </location>
</feature>
<dbReference type="GO" id="GO:0006260">
    <property type="term" value="P:DNA replication"/>
    <property type="evidence" value="ECO:0007669"/>
    <property type="project" value="UniProtKB-KW"/>
</dbReference>
<reference evidence="5" key="1">
    <citation type="submission" date="2017-01" db="EMBL/GenBank/DDBJ databases">
        <title>Investigating differences in the ability of XplA/B-containing bacteria spanning four genera to degrade the explosive hexahydro-1,3,5-trinitro-1,3,5-triazine (RDX).</title>
        <authorList>
            <person name="Sabir D.K."/>
            <person name="Grosjean N."/>
            <person name="Rylott E.L."/>
            <person name="Bruce N.C."/>
        </authorList>
    </citation>
    <scope>NUCLEOTIDE SEQUENCE</scope>
    <source>
        <strain evidence="5">11Y</strain>
    </source>
</reference>
<keyword evidence="3" id="KW-0472">Membrane</keyword>
<keyword evidence="5" id="KW-0378">Hydrolase</keyword>
<keyword evidence="1" id="KW-0235">DNA replication</keyword>
<evidence type="ECO:0000256" key="3">
    <source>
        <dbReference type="SAM" id="Phobius"/>
    </source>
</evidence>
<evidence type="ECO:0000256" key="1">
    <source>
        <dbReference type="ARBA" id="ARBA00022705"/>
    </source>
</evidence>
<feature type="domain" description="DNA helicase DnaB-like N-terminal" evidence="4">
    <location>
        <begin position="20"/>
        <end position="62"/>
    </location>
</feature>